<dbReference type="eggNOG" id="COG1028">
    <property type="taxonomic scope" value="Bacteria"/>
</dbReference>
<dbReference type="CDD" id="cd05233">
    <property type="entry name" value="SDR_c"/>
    <property type="match status" value="1"/>
</dbReference>
<evidence type="ECO:0008006" key="4">
    <source>
        <dbReference type="Google" id="ProtNLM"/>
    </source>
</evidence>
<dbReference type="SUPFAM" id="SSF51735">
    <property type="entry name" value="NAD(P)-binding Rossmann-fold domains"/>
    <property type="match status" value="1"/>
</dbReference>
<dbReference type="Pfam" id="PF13561">
    <property type="entry name" value="adh_short_C2"/>
    <property type="match status" value="1"/>
</dbReference>
<comment type="similarity">
    <text evidence="1">Belongs to the short-chain dehydrogenases/reductases (SDR) family.</text>
</comment>
<dbReference type="PRINTS" id="PR00080">
    <property type="entry name" value="SDRFAMILY"/>
</dbReference>
<sequence length="252" mass="26192">MSDAPTVIITGAGSGIGAATAKRFARDGYNTVLNGRTREKLESIASEIEGDRVKIVAGDVSKVEDVDSLVAETLDGFGRLDVLVNNAGIARGGRPGKLSRDDFQKMQDINVGGIFNTVTAALPHLKKSKGNIVNVSSVSGLGGDWGMFGYNTSKGGVSLMTKGMALDLAGEGVRVNAVAPSLTRTDMADGIMDDDGLLERFLQRIPMGRPGEPEDVADVIAFLASRDARFVTGVVLPVDGGVSASNGQPQLG</sequence>
<dbReference type="Proteomes" id="UP000024547">
    <property type="component" value="Unassembled WGS sequence"/>
</dbReference>
<dbReference type="PANTHER" id="PTHR43975:SF2">
    <property type="entry name" value="EG:BACR7A4.14 PROTEIN-RELATED"/>
    <property type="match status" value="1"/>
</dbReference>
<evidence type="ECO:0000256" key="1">
    <source>
        <dbReference type="ARBA" id="ARBA00006484"/>
    </source>
</evidence>
<gene>
    <name evidence="2" type="ORF">HY36_08645</name>
</gene>
<dbReference type="InterPro" id="IPR020904">
    <property type="entry name" value="Sc_DH/Rdtase_CS"/>
</dbReference>
<protein>
    <recommendedName>
        <fullName evidence="4">3-oxoacyl-ACP reductase</fullName>
    </recommendedName>
</protein>
<organism evidence="2 3">
    <name type="scientific">Hyphomonas atlantica</name>
    <dbReference type="NCBI Taxonomy" id="1280948"/>
    <lineage>
        <taxon>Bacteria</taxon>
        <taxon>Pseudomonadati</taxon>
        <taxon>Pseudomonadota</taxon>
        <taxon>Alphaproteobacteria</taxon>
        <taxon>Hyphomonadales</taxon>
        <taxon>Hyphomonadaceae</taxon>
        <taxon>Hyphomonas</taxon>
    </lineage>
</organism>
<proteinExistence type="inferred from homology"/>
<dbReference type="InterPro" id="IPR036291">
    <property type="entry name" value="NAD(P)-bd_dom_sf"/>
</dbReference>
<dbReference type="EMBL" id="AWFH01000056">
    <property type="protein sequence ID" value="KCZ58438.1"/>
    <property type="molecule type" value="Genomic_DNA"/>
</dbReference>
<dbReference type="FunFam" id="3.40.50.720:FF:000084">
    <property type="entry name" value="Short-chain dehydrogenase reductase"/>
    <property type="match status" value="1"/>
</dbReference>
<dbReference type="STRING" id="1280948.HY36_08645"/>
<dbReference type="RefSeq" id="WP_035554172.1">
    <property type="nucleotide sequence ID" value="NZ_AWFH01000056.1"/>
</dbReference>
<dbReference type="InterPro" id="IPR002347">
    <property type="entry name" value="SDR_fam"/>
</dbReference>
<dbReference type="PATRIC" id="fig|1280948.3.peg.2850"/>
<name>A0A059DXW9_9PROT</name>
<evidence type="ECO:0000313" key="3">
    <source>
        <dbReference type="Proteomes" id="UP000024547"/>
    </source>
</evidence>
<dbReference type="PRINTS" id="PR00081">
    <property type="entry name" value="GDHRDH"/>
</dbReference>
<dbReference type="AlphaFoldDB" id="A0A059DXW9"/>
<dbReference type="NCBIfam" id="NF005559">
    <property type="entry name" value="PRK07231.1"/>
    <property type="match status" value="1"/>
</dbReference>
<dbReference type="PANTHER" id="PTHR43975">
    <property type="entry name" value="ZGC:101858"/>
    <property type="match status" value="1"/>
</dbReference>
<dbReference type="Gene3D" id="3.40.50.720">
    <property type="entry name" value="NAD(P)-binding Rossmann-like Domain"/>
    <property type="match status" value="1"/>
</dbReference>
<comment type="caution">
    <text evidence="2">The sequence shown here is derived from an EMBL/GenBank/DDBJ whole genome shotgun (WGS) entry which is preliminary data.</text>
</comment>
<keyword evidence="3" id="KW-1185">Reference proteome</keyword>
<dbReference type="PROSITE" id="PS00061">
    <property type="entry name" value="ADH_SHORT"/>
    <property type="match status" value="1"/>
</dbReference>
<reference evidence="2 3" key="1">
    <citation type="journal article" date="2014" name="Antonie Van Leeuwenhoek">
        <title>Hyphomonas beringensis sp. nov. and Hyphomonas chukchiensis sp. nov., isolated from surface seawater of the Bering Sea and Chukchi Sea.</title>
        <authorList>
            <person name="Li C."/>
            <person name="Lai Q."/>
            <person name="Li G."/>
            <person name="Dong C."/>
            <person name="Wang J."/>
            <person name="Liao Y."/>
            <person name="Shao Z."/>
        </authorList>
    </citation>
    <scope>NUCLEOTIDE SEQUENCE [LARGE SCALE GENOMIC DNA]</scope>
    <source>
        <strain evidence="2 3">22II1-22F38</strain>
    </source>
</reference>
<evidence type="ECO:0000313" key="2">
    <source>
        <dbReference type="EMBL" id="KCZ58438.1"/>
    </source>
</evidence>
<dbReference type="OrthoDB" id="9790146at2"/>
<accession>A0A059DXW9</accession>